<dbReference type="SUPFAM" id="SSF47413">
    <property type="entry name" value="lambda repressor-like DNA-binding domains"/>
    <property type="match status" value="1"/>
</dbReference>
<keyword evidence="3" id="KW-1185">Reference proteome</keyword>
<dbReference type="InterPro" id="IPR010982">
    <property type="entry name" value="Lambda_DNA-bd_dom_sf"/>
</dbReference>
<name>A0A919UQI3_9ACTN</name>
<reference evidence="2" key="1">
    <citation type="submission" date="2021-01" db="EMBL/GenBank/DDBJ databases">
        <title>Whole genome shotgun sequence of Acrocarpospora phusangensis NBRC 108782.</title>
        <authorList>
            <person name="Komaki H."/>
            <person name="Tamura T."/>
        </authorList>
    </citation>
    <scope>NUCLEOTIDE SEQUENCE</scope>
    <source>
        <strain evidence="2">NBRC 108782</strain>
    </source>
</reference>
<dbReference type="InterPro" id="IPR001387">
    <property type="entry name" value="Cro/C1-type_HTH"/>
</dbReference>
<protein>
    <recommendedName>
        <fullName evidence="1">HTH cro/C1-type domain-containing protein</fullName>
    </recommendedName>
</protein>
<evidence type="ECO:0000259" key="1">
    <source>
        <dbReference type="PROSITE" id="PS50943"/>
    </source>
</evidence>
<evidence type="ECO:0000313" key="2">
    <source>
        <dbReference type="EMBL" id="GIH29809.1"/>
    </source>
</evidence>
<gene>
    <name evidence="2" type="ORF">Aph01nite_81190</name>
</gene>
<organism evidence="2 3">
    <name type="scientific">Acrocarpospora phusangensis</name>
    <dbReference type="NCBI Taxonomy" id="1070424"/>
    <lineage>
        <taxon>Bacteria</taxon>
        <taxon>Bacillati</taxon>
        <taxon>Actinomycetota</taxon>
        <taxon>Actinomycetes</taxon>
        <taxon>Streptosporangiales</taxon>
        <taxon>Streptosporangiaceae</taxon>
        <taxon>Acrocarpospora</taxon>
    </lineage>
</organism>
<dbReference type="GO" id="GO:0003677">
    <property type="term" value="F:DNA binding"/>
    <property type="evidence" value="ECO:0007669"/>
    <property type="project" value="InterPro"/>
</dbReference>
<comment type="caution">
    <text evidence="2">The sequence shown here is derived from an EMBL/GenBank/DDBJ whole genome shotgun (WGS) entry which is preliminary data.</text>
</comment>
<dbReference type="Proteomes" id="UP000640052">
    <property type="component" value="Unassembled WGS sequence"/>
</dbReference>
<dbReference type="PROSITE" id="PS50943">
    <property type="entry name" value="HTH_CROC1"/>
    <property type="match status" value="1"/>
</dbReference>
<proteinExistence type="predicted"/>
<feature type="domain" description="HTH cro/C1-type" evidence="1">
    <location>
        <begin position="1"/>
        <end position="55"/>
    </location>
</feature>
<dbReference type="AlphaFoldDB" id="A0A919UQI3"/>
<accession>A0A919UQI3</accession>
<dbReference type="CDD" id="cd00093">
    <property type="entry name" value="HTH_XRE"/>
    <property type="match status" value="1"/>
</dbReference>
<evidence type="ECO:0000313" key="3">
    <source>
        <dbReference type="Proteomes" id="UP000640052"/>
    </source>
</evidence>
<dbReference type="Gene3D" id="1.10.260.40">
    <property type="entry name" value="lambda repressor-like DNA-binding domains"/>
    <property type="match status" value="1"/>
</dbReference>
<dbReference type="SMART" id="SM00530">
    <property type="entry name" value="HTH_XRE"/>
    <property type="match status" value="1"/>
</dbReference>
<dbReference type="EMBL" id="BOOA01000172">
    <property type="protein sequence ID" value="GIH29809.1"/>
    <property type="molecule type" value="Genomic_DNA"/>
</dbReference>
<sequence>MRDRRIAVGLKQAALATLADLSEAQMSKIETGFASASVDSLHRLAKALECDVAKLTAKPRRRNATRRS</sequence>
<dbReference type="Pfam" id="PF13560">
    <property type="entry name" value="HTH_31"/>
    <property type="match status" value="1"/>
</dbReference>